<evidence type="ECO:0000256" key="1">
    <source>
        <dbReference type="SAM" id="MobiDB-lite"/>
    </source>
</evidence>
<feature type="compositionally biased region" description="Low complexity" evidence="1">
    <location>
        <begin position="322"/>
        <end position="331"/>
    </location>
</feature>
<organism evidence="3 4">
    <name type="scientific">Apatococcus lobatus</name>
    <dbReference type="NCBI Taxonomy" id="904363"/>
    <lineage>
        <taxon>Eukaryota</taxon>
        <taxon>Viridiplantae</taxon>
        <taxon>Chlorophyta</taxon>
        <taxon>core chlorophytes</taxon>
        <taxon>Trebouxiophyceae</taxon>
        <taxon>Chlorellales</taxon>
        <taxon>Chlorellaceae</taxon>
        <taxon>Apatococcus</taxon>
    </lineage>
</organism>
<proteinExistence type="predicted"/>
<evidence type="ECO:0000313" key="4">
    <source>
        <dbReference type="Proteomes" id="UP001438707"/>
    </source>
</evidence>
<feature type="region of interest" description="Disordered" evidence="1">
    <location>
        <begin position="426"/>
        <end position="451"/>
    </location>
</feature>
<accession>A0AAW1SG46</accession>
<dbReference type="Proteomes" id="UP001438707">
    <property type="component" value="Unassembled WGS sequence"/>
</dbReference>
<dbReference type="InterPro" id="IPR019448">
    <property type="entry name" value="NT-C2"/>
</dbReference>
<protein>
    <recommendedName>
        <fullName evidence="2">C2 NT-type domain-containing protein</fullName>
    </recommendedName>
</protein>
<evidence type="ECO:0000313" key="3">
    <source>
        <dbReference type="EMBL" id="KAK9844443.1"/>
    </source>
</evidence>
<name>A0AAW1SG46_9CHLO</name>
<reference evidence="3 4" key="1">
    <citation type="journal article" date="2024" name="Nat. Commun.">
        <title>Phylogenomics reveals the evolutionary origins of lichenization in chlorophyte algae.</title>
        <authorList>
            <person name="Puginier C."/>
            <person name="Libourel C."/>
            <person name="Otte J."/>
            <person name="Skaloud P."/>
            <person name="Haon M."/>
            <person name="Grisel S."/>
            <person name="Petersen M."/>
            <person name="Berrin J.G."/>
            <person name="Delaux P.M."/>
            <person name="Dal Grande F."/>
            <person name="Keller J."/>
        </authorList>
    </citation>
    <scope>NUCLEOTIDE SEQUENCE [LARGE SCALE GENOMIC DNA]</scope>
    <source>
        <strain evidence="3 4">SAG 2145</strain>
    </source>
</reference>
<feature type="compositionally biased region" description="Polar residues" evidence="1">
    <location>
        <begin position="199"/>
        <end position="214"/>
    </location>
</feature>
<feature type="domain" description="C2 NT-type" evidence="2">
    <location>
        <begin position="1"/>
        <end position="136"/>
    </location>
</feature>
<feature type="compositionally biased region" description="Basic and acidic residues" evidence="1">
    <location>
        <begin position="231"/>
        <end position="240"/>
    </location>
</feature>
<dbReference type="AlphaFoldDB" id="A0AAW1SG46"/>
<feature type="region of interest" description="Disordered" evidence="1">
    <location>
        <begin position="229"/>
        <end position="262"/>
    </location>
</feature>
<sequence>MGRQALRFQLEVTPHGAANLADDVKAASFAWERGAKLQFTAPANRGADGGVRWTENLKQVSTLYKDGNHFAPKDYIFKVQAVDREHSHKPVTVGKCRVNLAQYCSCGPADPQDLHLSLKPQGILNVRDLGGFNSPPESPTKGRGPVSPHTHLGLIPESEELAAQTSPAASRHAALAPAQLEAAMGLQAMSSDAEDDISPMSSQANSPRSPTATAGSPAAEHFASGLIIHHPSSDGKEQKSKSGVSSPQHSPRHKPSSTVSQGHLQLDNALPRLQGPSEVPQMTQPSIAFQGPAQQLAPSLEPHRAPDISALNMAASQEVPQGAAAAPAGLGDQEREAGSGSSTPTGGQNPVHRSRWRIPARQPSKERLTQPEPLTDSPFPMPAGIRPDEKALWARVDNLSRMKDVEGLARCCKELLTKRHIDTMTRSQTEQQLQKLQQENSGLGEARERAAEQLQAAEQQLARSQSADIIAELVNAKIAAADKDFTVLELQGHLYKEQAKVRLLLSRLTNLEAEYHGLKNRAYGMPNLWRGSRMPSLKVETKIE</sequence>
<evidence type="ECO:0000259" key="2">
    <source>
        <dbReference type="PROSITE" id="PS51840"/>
    </source>
</evidence>
<feature type="region of interest" description="Disordered" evidence="1">
    <location>
        <begin position="318"/>
        <end position="385"/>
    </location>
</feature>
<gene>
    <name evidence="3" type="ORF">WJX74_002604</name>
</gene>
<dbReference type="PROSITE" id="PS51840">
    <property type="entry name" value="C2_NT"/>
    <property type="match status" value="1"/>
</dbReference>
<feature type="compositionally biased region" description="Low complexity" evidence="1">
    <location>
        <begin position="428"/>
        <end position="444"/>
    </location>
</feature>
<feature type="region of interest" description="Disordered" evidence="1">
    <location>
        <begin position="127"/>
        <end position="152"/>
    </location>
</feature>
<feature type="compositionally biased region" description="Polar residues" evidence="1">
    <location>
        <begin position="339"/>
        <end position="348"/>
    </location>
</feature>
<keyword evidence="4" id="KW-1185">Reference proteome</keyword>
<dbReference type="Pfam" id="PF10358">
    <property type="entry name" value="NT-C2"/>
    <property type="match status" value="1"/>
</dbReference>
<dbReference type="EMBL" id="JALJOS010000001">
    <property type="protein sequence ID" value="KAK9844443.1"/>
    <property type="molecule type" value="Genomic_DNA"/>
</dbReference>
<feature type="region of interest" description="Disordered" evidence="1">
    <location>
        <begin position="192"/>
        <end position="217"/>
    </location>
</feature>
<comment type="caution">
    <text evidence="3">The sequence shown here is derived from an EMBL/GenBank/DDBJ whole genome shotgun (WGS) entry which is preliminary data.</text>
</comment>